<comment type="function">
    <text evidence="6">Involved in the biosynthesis of the thiazole moiety of thiamine. Catalyzes the conversion of NAD and glycine to adenosine diphosphate 5-(2-hydroxyethyl)-4-methylthiazole-2-carboxylate (ADT), an adenylated thiazole intermediate, using free sulfide as a source of sulfur.</text>
</comment>
<dbReference type="PRINTS" id="PR00419">
    <property type="entry name" value="ADXRDTASE"/>
</dbReference>
<dbReference type="EC" id="2.4.2.59" evidence="6"/>
<dbReference type="STRING" id="1121391.SAMN02745206_03382"/>
<dbReference type="GO" id="GO:0005506">
    <property type="term" value="F:iron ion binding"/>
    <property type="evidence" value="ECO:0007669"/>
    <property type="project" value="UniProtKB-UniRule"/>
</dbReference>
<evidence type="ECO:0000256" key="3">
    <source>
        <dbReference type="ARBA" id="ARBA00022977"/>
    </source>
</evidence>
<evidence type="ECO:0000256" key="5">
    <source>
        <dbReference type="ARBA" id="ARBA00023027"/>
    </source>
</evidence>
<evidence type="ECO:0000313" key="7">
    <source>
        <dbReference type="EMBL" id="SHG16655.1"/>
    </source>
</evidence>
<feature type="binding site" evidence="6">
    <location>
        <position position="155"/>
    </location>
    <ligand>
        <name>Fe cation</name>
        <dbReference type="ChEBI" id="CHEBI:24875"/>
        <note>ligand shared between two adjacent protomers</note>
    </ligand>
</feature>
<evidence type="ECO:0000256" key="1">
    <source>
        <dbReference type="ARBA" id="ARBA00022679"/>
    </source>
</evidence>
<dbReference type="RefSeq" id="WP_073041604.1">
    <property type="nucleotide sequence ID" value="NZ_FQVB01000046.1"/>
</dbReference>
<feature type="binding site" description="in other chain" evidence="6">
    <location>
        <position position="63"/>
    </location>
    <ligand>
        <name>NAD(+)</name>
        <dbReference type="ChEBI" id="CHEBI:57540"/>
        <note>ligand shared between two adjacent protomers</note>
    </ligand>
</feature>
<comment type="caution">
    <text evidence="6">Lacks conserved residue(s) required for the propagation of feature annotation.</text>
</comment>
<comment type="subunit">
    <text evidence="6">Homooctamer; tetramer of dimers.</text>
</comment>
<feature type="binding site" description="in other chain" evidence="6">
    <location>
        <begin position="55"/>
        <end position="56"/>
    </location>
    <ligand>
        <name>NAD(+)</name>
        <dbReference type="ChEBI" id="CHEBI:57540"/>
        <note>ligand shared between two adjacent protomers</note>
    </ligand>
</feature>
<organism evidence="7 8">
    <name type="scientific">Desulfacinum infernum DSM 9756</name>
    <dbReference type="NCBI Taxonomy" id="1121391"/>
    <lineage>
        <taxon>Bacteria</taxon>
        <taxon>Pseudomonadati</taxon>
        <taxon>Thermodesulfobacteriota</taxon>
        <taxon>Syntrophobacteria</taxon>
        <taxon>Syntrophobacterales</taxon>
        <taxon>Syntrophobacteraceae</taxon>
        <taxon>Desulfacinum</taxon>
    </lineage>
</organism>
<accession>A0A1M5HL12</accession>
<comment type="catalytic activity">
    <reaction evidence="6">
        <text>hydrogen sulfide + glycine + NAD(+) = ADP-5-ethyl-4-methylthiazole-2-carboxylate + nicotinamide + 3 H2O + H(+)</text>
        <dbReference type="Rhea" id="RHEA:55704"/>
        <dbReference type="ChEBI" id="CHEBI:15377"/>
        <dbReference type="ChEBI" id="CHEBI:15378"/>
        <dbReference type="ChEBI" id="CHEBI:17154"/>
        <dbReference type="ChEBI" id="CHEBI:29919"/>
        <dbReference type="ChEBI" id="CHEBI:57305"/>
        <dbReference type="ChEBI" id="CHEBI:57540"/>
        <dbReference type="ChEBI" id="CHEBI:139151"/>
        <dbReference type="EC" id="2.4.2.59"/>
    </reaction>
</comment>
<feature type="binding site" description="in other chain" evidence="6">
    <location>
        <position position="170"/>
    </location>
    <ligand>
        <name>Fe cation</name>
        <dbReference type="ChEBI" id="CHEBI:24875"/>
        <note>ligand shared between two adjacent protomers</note>
    </ligand>
</feature>
<dbReference type="GO" id="GO:0052837">
    <property type="term" value="P:thiazole biosynthetic process"/>
    <property type="evidence" value="ECO:0007669"/>
    <property type="project" value="UniProtKB-UniRule"/>
</dbReference>
<dbReference type="GO" id="GO:0009229">
    <property type="term" value="P:thiamine diphosphate biosynthetic process"/>
    <property type="evidence" value="ECO:0007669"/>
    <property type="project" value="UniProtKB-UniRule"/>
</dbReference>
<dbReference type="InterPro" id="IPR002922">
    <property type="entry name" value="Thi4_fam"/>
</dbReference>
<dbReference type="InterPro" id="IPR036188">
    <property type="entry name" value="FAD/NAD-bd_sf"/>
</dbReference>
<name>A0A1M5HL12_9BACT</name>
<feature type="binding site" description="in other chain" evidence="6">
    <location>
        <position position="224"/>
    </location>
    <ligand>
        <name>NAD(+)</name>
        <dbReference type="ChEBI" id="CHEBI:57540"/>
        <note>ligand shared between two adjacent protomers</note>
    </ligand>
</feature>
<comment type="similarity">
    <text evidence="6">Belongs to the THI4 family.</text>
</comment>
<dbReference type="GO" id="GO:0016763">
    <property type="term" value="F:pentosyltransferase activity"/>
    <property type="evidence" value="ECO:0007669"/>
    <property type="project" value="UniProtKB-UniRule"/>
</dbReference>
<comment type="pathway">
    <text evidence="6">Cofactor biosynthesis; thiamine diphosphate biosynthesis.</text>
</comment>
<dbReference type="SUPFAM" id="SSF51905">
    <property type="entry name" value="FAD/NAD(P)-binding domain"/>
    <property type="match status" value="1"/>
</dbReference>
<proteinExistence type="inferred from homology"/>
<dbReference type="GO" id="GO:0009228">
    <property type="term" value="P:thiamine biosynthetic process"/>
    <property type="evidence" value="ECO:0007669"/>
    <property type="project" value="UniProtKB-KW"/>
</dbReference>
<dbReference type="HAMAP" id="MF_00304">
    <property type="entry name" value="Thi4"/>
    <property type="match status" value="1"/>
</dbReference>
<feature type="binding site" description="in other chain" evidence="6">
    <location>
        <position position="127"/>
    </location>
    <ligand>
        <name>NAD(+)</name>
        <dbReference type="ChEBI" id="CHEBI:57540"/>
        <note>ligand shared between two adjacent protomers</note>
    </ligand>
</feature>
<dbReference type="UniPathway" id="UPA00060"/>
<feature type="binding site" description="in other chain" evidence="6">
    <location>
        <position position="36"/>
    </location>
    <ligand>
        <name>NAD(+)</name>
        <dbReference type="ChEBI" id="CHEBI:57540"/>
        <note>ligand shared between two adjacent protomers</note>
    </ligand>
</feature>
<dbReference type="OrthoDB" id="9777740at2"/>
<keyword evidence="3 6" id="KW-0784">Thiamine biosynthesis</keyword>
<reference evidence="8" key="1">
    <citation type="submission" date="2016-11" db="EMBL/GenBank/DDBJ databases">
        <authorList>
            <person name="Varghese N."/>
            <person name="Submissions S."/>
        </authorList>
    </citation>
    <scope>NUCLEOTIDE SEQUENCE [LARGE SCALE GENOMIC DNA]</scope>
    <source>
        <strain evidence="8">DSM 9756</strain>
    </source>
</reference>
<dbReference type="Proteomes" id="UP000184076">
    <property type="component" value="Unassembled WGS sequence"/>
</dbReference>
<keyword evidence="2 6" id="KW-0479">Metal-binding</keyword>
<gene>
    <name evidence="6" type="primary">thi4</name>
    <name evidence="7" type="ORF">SAMN02745206_03382</name>
</gene>
<protein>
    <recommendedName>
        <fullName evidence="6">Thiamine thiazole synthase</fullName>
        <ecNumber evidence="6">2.4.2.59</ecNumber>
    </recommendedName>
</protein>
<keyword evidence="1 6" id="KW-0808">Transferase</keyword>
<feature type="binding site" evidence="6">
    <location>
        <begin position="153"/>
        <end position="155"/>
    </location>
    <ligand>
        <name>NAD(+)</name>
        <dbReference type="ChEBI" id="CHEBI:57540"/>
        <note>ligand shared between two adjacent protomers</note>
    </ligand>
</feature>
<keyword evidence="8" id="KW-1185">Reference proteome</keyword>
<evidence type="ECO:0000313" key="8">
    <source>
        <dbReference type="Proteomes" id="UP000184076"/>
    </source>
</evidence>
<dbReference type="NCBIfam" id="TIGR00292">
    <property type="entry name" value="sulfide-dependent adenosine diphosphate thiazole synthase"/>
    <property type="match status" value="1"/>
</dbReference>
<dbReference type="PANTHER" id="PTHR43422:SF3">
    <property type="entry name" value="THIAMINE THIAZOLE SYNTHASE"/>
    <property type="match status" value="1"/>
</dbReference>
<comment type="cofactor">
    <cofactor evidence="6">
        <name>Fe(2+)</name>
        <dbReference type="ChEBI" id="CHEBI:29033"/>
    </cofactor>
</comment>
<feature type="binding site" evidence="6">
    <location>
        <position position="234"/>
    </location>
    <ligand>
        <name>glycine</name>
        <dbReference type="ChEBI" id="CHEBI:57305"/>
    </ligand>
</feature>
<dbReference type="Pfam" id="PF01946">
    <property type="entry name" value="Thi4"/>
    <property type="match status" value="1"/>
</dbReference>
<dbReference type="PANTHER" id="PTHR43422">
    <property type="entry name" value="THIAMINE THIAZOLE SYNTHASE"/>
    <property type="match status" value="1"/>
</dbReference>
<evidence type="ECO:0000256" key="2">
    <source>
        <dbReference type="ARBA" id="ARBA00022723"/>
    </source>
</evidence>
<dbReference type="Gene3D" id="3.50.50.60">
    <property type="entry name" value="FAD/NAD(P)-binding domain"/>
    <property type="match status" value="1"/>
</dbReference>
<dbReference type="AlphaFoldDB" id="A0A1M5HL12"/>
<keyword evidence="5 6" id="KW-0520">NAD</keyword>
<sequence length="259" mass="27873">MGLDERIITRAIVDRYFHKLKAAIDLDVAIVGAGPSGLVAGMLLAEAGTRVALFERKLSVGGGMWGGGMLFNEIVVQEEAKAVLDRVGITAQLYQEGYYTADAVEAVSTLTSRCVKAGARIFNGVSIEDVLMRPERIMGLVLNWSAVEMAGLHVDPLAVRCRVVVDATGHDTEVVKVVERKVPGSLLTPSGKREGERSMWAEEAERLTLENTREVYPGLYVAGMAANATFGGPRMGPVFGGMLLSGRKVARLILEQLKS</sequence>
<dbReference type="EMBL" id="FQVB01000046">
    <property type="protein sequence ID" value="SHG16655.1"/>
    <property type="molecule type" value="Genomic_DNA"/>
</dbReference>
<dbReference type="InterPro" id="IPR022828">
    <property type="entry name" value="Thi4_prok"/>
</dbReference>
<evidence type="ECO:0000256" key="6">
    <source>
        <dbReference type="HAMAP-Rule" id="MF_00304"/>
    </source>
</evidence>
<keyword evidence="4 6" id="KW-0408">Iron</keyword>
<evidence type="ECO:0000256" key="4">
    <source>
        <dbReference type="ARBA" id="ARBA00023004"/>
    </source>
</evidence>